<reference evidence="7 8" key="1">
    <citation type="submission" date="2020-02" db="EMBL/GenBank/DDBJ databases">
        <title>Draft genome sequence of Haematococcus lacustris strain NIES-144.</title>
        <authorList>
            <person name="Morimoto D."/>
            <person name="Nakagawa S."/>
            <person name="Yoshida T."/>
            <person name="Sawayama S."/>
        </authorList>
    </citation>
    <scope>NUCLEOTIDE SEQUENCE [LARGE SCALE GENOMIC DNA]</scope>
    <source>
        <strain evidence="7 8">NIES-144</strain>
    </source>
</reference>
<keyword evidence="8" id="KW-1185">Reference proteome</keyword>
<feature type="non-terminal residue" evidence="7">
    <location>
        <position position="1"/>
    </location>
</feature>
<evidence type="ECO:0000313" key="8">
    <source>
        <dbReference type="Proteomes" id="UP000485058"/>
    </source>
</evidence>
<gene>
    <name evidence="7" type="ORF">HaLaN_22319</name>
</gene>
<dbReference type="AlphaFoldDB" id="A0A699ZTK1"/>
<dbReference type="Proteomes" id="UP000485058">
    <property type="component" value="Unassembled WGS sequence"/>
</dbReference>
<dbReference type="Pfam" id="PF00183">
    <property type="entry name" value="HSP90"/>
    <property type="match status" value="1"/>
</dbReference>
<dbReference type="CDD" id="cd16927">
    <property type="entry name" value="HATPase_Hsp90-like"/>
    <property type="match status" value="1"/>
</dbReference>
<dbReference type="EMBL" id="BLLF01002554">
    <property type="protein sequence ID" value="GFH24510.1"/>
    <property type="molecule type" value="Genomic_DNA"/>
</dbReference>
<evidence type="ECO:0000313" key="7">
    <source>
        <dbReference type="EMBL" id="GFH24510.1"/>
    </source>
</evidence>
<evidence type="ECO:0000256" key="1">
    <source>
        <dbReference type="ARBA" id="ARBA00008239"/>
    </source>
</evidence>
<name>A0A699ZTK1_HAELA</name>
<keyword evidence="2" id="KW-0547">Nucleotide-binding</keyword>
<feature type="non-terminal residue" evidence="7">
    <location>
        <position position="349"/>
    </location>
</feature>
<organism evidence="7 8">
    <name type="scientific">Haematococcus lacustris</name>
    <name type="common">Green alga</name>
    <name type="synonym">Haematococcus pluvialis</name>
    <dbReference type="NCBI Taxonomy" id="44745"/>
    <lineage>
        <taxon>Eukaryota</taxon>
        <taxon>Viridiplantae</taxon>
        <taxon>Chlorophyta</taxon>
        <taxon>core chlorophytes</taxon>
        <taxon>Chlorophyceae</taxon>
        <taxon>CS clade</taxon>
        <taxon>Chlamydomonadales</taxon>
        <taxon>Haematococcaceae</taxon>
        <taxon>Haematococcus</taxon>
    </lineage>
</organism>
<feature type="compositionally biased region" description="Basic and acidic residues" evidence="5">
    <location>
        <begin position="295"/>
        <end position="316"/>
    </location>
</feature>
<feature type="domain" description="Rhodanese" evidence="6">
    <location>
        <begin position="19"/>
        <end position="83"/>
    </location>
</feature>
<evidence type="ECO:0000256" key="4">
    <source>
        <dbReference type="ARBA" id="ARBA00023186"/>
    </source>
</evidence>
<sequence length="349" mass="39693">VLEVEYANTEDKRLRGQLRDPNSIEAQITALQVSALKRINKGTKVVLLDRYGPAARTVAKELGRKGYTKVFVVAAEETYQYQAEVDRLMDMIVNSLYSNREVFLRELISNASDALDKVRFVAVTKPEVMKGREEIEIKVKADKNTIVIEDSGIGMTREQLLSNLGTIARSGTRKFLEMQKEQKAGGDSNLIGQFGVGFYSAFLVADRVVVQSKSADEGQQWVWEAAAGSHQYKIYEDKSGEDLVRGTRVTLHLKEDAQELADPIRLSRLIKQYSQFISFPIKLYNMKKEPAKVVDAEATKRKQDAENKRATEKAEEPVQVEPVMKTEYQEVWDWRVENENKPLWTRAPK</sequence>
<evidence type="ECO:0000256" key="5">
    <source>
        <dbReference type="SAM" id="MobiDB-lite"/>
    </source>
</evidence>
<comment type="similarity">
    <text evidence="1">Belongs to the heat shock protein 90 family.</text>
</comment>
<accession>A0A699ZTK1</accession>
<dbReference type="Pfam" id="PF13589">
    <property type="entry name" value="HATPase_c_3"/>
    <property type="match status" value="1"/>
</dbReference>
<keyword evidence="4" id="KW-0143">Chaperone</keyword>
<dbReference type="Gene3D" id="3.30.565.10">
    <property type="entry name" value="Histidine kinase-like ATPase, C-terminal domain"/>
    <property type="match status" value="1"/>
</dbReference>
<dbReference type="PROSITE" id="PS50206">
    <property type="entry name" value="RHODANESE_3"/>
    <property type="match status" value="1"/>
</dbReference>
<dbReference type="GO" id="GO:0140662">
    <property type="term" value="F:ATP-dependent protein folding chaperone"/>
    <property type="evidence" value="ECO:0007669"/>
    <property type="project" value="InterPro"/>
</dbReference>
<evidence type="ECO:0000256" key="2">
    <source>
        <dbReference type="ARBA" id="ARBA00022741"/>
    </source>
</evidence>
<dbReference type="GO" id="GO:0005524">
    <property type="term" value="F:ATP binding"/>
    <property type="evidence" value="ECO:0007669"/>
    <property type="project" value="UniProtKB-KW"/>
</dbReference>
<dbReference type="PANTHER" id="PTHR11528">
    <property type="entry name" value="HEAT SHOCK PROTEIN 90 FAMILY MEMBER"/>
    <property type="match status" value="1"/>
</dbReference>
<evidence type="ECO:0000259" key="6">
    <source>
        <dbReference type="PROSITE" id="PS50206"/>
    </source>
</evidence>
<proteinExistence type="inferred from homology"/>
<dbReference type="SMART" id="SM00387">
    <property type="entry name" value="HATPase_c"/>
    <property type="match status" value="1"/>
</dbReference>
<dbReference type="InterPro" id="IPR003594">
    <property type="entry name" value="HATPase_dom"/>
</dbReference>
<keyword evidence="3" id="KW-0067">ATP-binding</keyword>
<dbReference type="PROSITE" id="PS00298">
    <property type="entry name" value="HSP90"/>
    <property type="match status" value="1"/>
</dbReference>
<dbReference type="PRINTS" id="PR00775">
    <property type="entry name" value="HEATSHOCK90"/>
</dbReference>
<dbReference type="InterPro" id="IPR019805">
    <property type="entry name" value="Heat_shock_protein_90_CS"/>
</dbReference>
<dbReference type="GO" id="GO:0016887">
    <property type="term" value="F:ATP hydrolysis activity"/>
    <property type="evidence" value="ECO:0007669"/>
    <property type="project" value="InterPro"/>
</dbReference>
<comment type="caution">
    <text evidence="7">The sequence shown here is derived from an EMBL/GenBank/DDBJ whole genome shotgun (WGS) entry which is preliminary data.</text>
</comment>
<feature type="region of interest" description="Disordered" evidence="5">
    <location>
        <begin position="295"/>
        <end position="320"/>
    </location>
</feature>
<dbReference type="InterPro" id="IPR036890">
    <property type="entry name" value="HATPase_C_sf"/>
</dbReference>
<protein>
    <submittedName>
        <fullName evidence="7">HATPase_c domain-containing protein</fullName>
    </submittedName>
</protein>
<dbReference type="InterPro" id="IPR001404">
    <property type="entry name" value="Hsp90_fam"/>
</dbReference>
<dbReference type="InterPro" id="IPR020575">
    <property type="entry name" value="Hsp90_N"/>
</dbReference>
<dbReference type="FunFam" id="3.30.565.10:FF:000005">
    <property type="entry name" value="Heat shock protein 90"/>
    <property type="match status" value="1"/>
</dbReference>
<dbReference type="GO" id="GO:0051082">
    <property type="term" value="F:unfolded protein binding"/>
    <property type="evidence" value="ECO:0007669"/>
    <property type="project" value="InterPro"/>
</dbReference>
<dbReference type="SUPFAM" id="SSF55874">
    <property type="entry name" value="ATPase domain of HSP90 chaperone/DNA topoisomerase II/histidine kinase"/>
    <property type="match status" value="1"/>
</dbReference>
<evidence type="ECO:0000256" key="3">
    <source>
        <dbReference type="ARBA" id="ARBA00022840"/>
    </source>
</evidence>
<dbReference type="InterPro" id="IPR001763">
    <property type="entry name" value="Rhodanese-like_dom"/>
</dbReference>